<feature type="transmembrane region" description="Helical" evidence="1">
    <location>
        <begin position="469"/>
        <end position="495"/>
    </location>
</feature>
<keyword evidence="1" id="KW-1133">Transmembrane helix</keyword>
<dbReference type="PANTHER" id="PTHR32063">
    <property type="match status" value="1"/>
</dbReference>
<feature type="transmembrane region" description="Helical" evidence="1">
    <location>
        <begin position="365"/>
        <end position="382"/>
    </location>
</feature>
<dbReference type="SUPFAM" id="SSF82866">
    <property type="entry name" value="Multidrug efflux transporter AcrB transmembrane domain"/>
    <property type="match status" value="2"/>
</dbReference>
<dbReference type="EMBL" id="RJVO01000003">
    <property type="protein sequence ID" value="ROH90981.1"/>
    <property type="molecule type" value="Genomic_DNA"/>
</dbReference>
<dbReference type="RefSeq" id="WP_123211436.1">
    <property type="nucleotide sequence ID" value="NZ_RJVO01000003.1"/>
</dbReference>
<feature type="transmembrane region" description="Helical" evidence="1">
    <location>
        <begin position="898"/>
        <end position="927"/>
    </location>
</feature>
<keyword evidence="1" id="KW-0472">Membrane</keyword>
<sequence length="1024" mass="113932">METSGRFNLSRWAIEHANFTRFLIVLLLIAGGISYLKLGQKEDPDFTFRVMVVRAYWPGATAIEMAQQVVDPLEAKLQETPYLDKLQSYAKPGEAAVMVFLREETPVKEVKNIWYQVRKKASDVRSALPSNLIGPFFNDEFGDTYIAMYSFTTDGFTYAELRDYVDQARNGLLRVPGVEKVEVLGQQEEKVYVEFSYRKFAQLGISFQQLQAALNGYNAMTPAGVLNTDEQAIFVRVDGHYDSLQDIENSRFRVGENSFRLGDFAKVYRGYQDPPLSKIRHRGREAIALGIVMRNDANVLHVGKGLEIGVAQLRSAFPVGIEIEQYTDQPKVVREAVGGFVRSLVEAVVIVMAVSFLSLGFRTGLVVALTIPLVLGVTFMVMDAIGLQLQKISLGALVLALGLLVDDAMIAVEMMARKLEEGYDKLKAASFAYTSTAFPMLTGTLITAAGFLPVGLAKSASGEYTQSMFQVIGIALIVSWFASVYVTPYIGYLLLKEHRLPDGEQHELFNGPWFQRLRRLIDWCVEYRWTVIVATLLLFLVGVFSFRFIPKQFFPDSTRLELMVELWLPEGSSFAASEDVAKRMEAKLAQDPDVSDYVAYIGSGSPRFYLPLDQQLNHTNISQFMVLSKDLEARERLRKRIHGWIDDEFPEVRTKIDRLPNGPPTGWPLQFRVQGPDPTVVRQFTEEVKAVVRASPMVRNVHDNWHEPIAVMKIDVDQEKLRVLGISSNDVRGASNTILSGTPIGSYRERNREVEIIARQPLEERDQLGSLKDAYMPTVTGQSVPFSHFGKAVPSFEPGVLWRRDRLWAITIQAEVLDGIQSPDAAYAIDAQLGEIKSRLPVGYSIGIAGPLEANQVANDSINAEMPKMLVVILLLLMIQLQHFGRTMLVLLTAPLGIIGAAFALLITQTAFGFVALLGVIALAGIIMRNSVILVDQIEQDIKAGHDPWTAIVESAVRRARPIMLTAAAAVLALIPLVRSVFYGPAAIALMGGLIVATLLTLTFLPALYAAWFKVQPANPFLRR</sequence>
<name>A0A3N0VE61_9GAMM</name>
<feature type="transmembrane region" description="Helical" evidence="1">
    <location>
        <begin position="394"/>
        <end position="416"/>
    </location>
</feature>
<feature type="transmembrane region" description="Helical" evidence="1">
    <location>
        <begin position="20"/>
        <end position="38"/>
    </location>
</feature>
<evidence type="ECO:0000313" key="3">
    <source>
        <dbReference type="Proteomes" id="UP000282106"/>
    </source>
</evidence>
<dbReference type="Gene3D" id="1.20.1640.10">
    <property type="entry name" value="Multidrug efflux transporter AcrB transmembrane domain"/>
    <property type="match status" value="2"/>
</dbReference>
<gene>
    <name evidence="2" type="ORF">ED208_08380</name>
</gene>
<feature type="transmembrane region" description="Helical" evidence="1">
    <location>
        <begin position="436"/>
        <end position="457"/>
    </location>
</feature>
<dbReference type="InterPro" id="IPR001036">
    <property type="entry name" value="Acrflvin-R"/>
</dbReference>
<feature type="transmembrane region" description="Helical" evidence="1">
    <location>
        <begin position="527"/>
        <end position="549"/>
    </location>
</feature>
<keyword evidence="1" id="KW-0812">Transmembrane</keyword>
<dbReference type="AlphaFoldDB" id="A0A3N0VE61"/>
<feature type="transmembrane region" description="Helical" evidence="1">
    <location>
        <begin position="339"/>
        <end position="359"/>
    </location>
</feature>
<accession>A0A3N0VE61</accession>
<organism evidence="2 3">
    <name type="scientific">Stagnimonas aquatica</name>
    <dbReference type="NCBI Taxonomy" id="2689987"/>
    <lineage>
        <taxon>Bacteria</taxon>
        <taxon>Pseudomonadati</taxon>
        <taxon>Pseudomonadota</taxon>
        <taxon>Gammaproteobacteria</taxon>
        <taxon>Nevskiales</taxon>
        <taxon>Nevskiaceae</taxon>
        <taxon>Stagnimonas</taxon>
    </lineage>
</organism>
<evidence type="ECO:0000313" key="2">
    <source>
        <dbReference type="EMBL" id="ROH90981.1"/>
    </source>
</evidence>
<dbReference type="SUPFAM" id="SSF82714">
    <property type="entry name" value="Multidrug efflux transporter AcrB TolC docking domain, DN and DC subdomains"/>
    <property type="match status" value="2"/>
</dbReference>
<dbReference type="Gene3D" id="3.30.2090.10">
    <property type="entry name" value="Multidrug efflux transporter AcrB TolC docking domain, DN and DC subdomains"/>
    <property type="match status" value="2"/>
</dbReference>
<reference evidence="2 3" key="1">
    <citation type="submission" date="2018-10" db="EMBL/GenBank/DDBJ databases">
        <authorList>
            <person name="Chen W.-M."/>
        </authorList>
    </citation>
    <scope>NUCLEOTIDE SEQUENCE [LARGE SCALE GENOMIC DNA]</scope>
    <source>
        <strain evidence="2 3">THS-13</strain>
    </source>
</reference>
<proteinExistence type="predicted"/>
<dbReference type="Pfam" id="PF00873">
    <property type="entry name" value="ACR_tran"/>
    <property type="match status" value="1"/>
</dbReference>
<protein>
    <submittedName>
        <fullName evidence="2">Efflux RND transporter permease subunit</fullName>
    </submittedName>
</protein>
<feature type="transmembrane region" description="Helical" evidence="1">
    <location>
        <begin position="963"/>
        <end position="982"/>
    </location>
</feature>
<dbReference type="PRINTS" id="PR00702">
    <property type="entry name" value="ACRIFLAVINRP"/>
</dbReference>
<dbReference type="Gene3D" id="3.30.70.1320">
    <property type="entry name" value="Multidrug efflux transporter AcrB pore domain like"/>
    <property type="match status" value="1"/>
</dbReference>
<dbReference type="SUPFAM" id="SSF82693">
    <property type="entry name" value="Multidrug efflux transporter AcrB pore domain, PN1, PN2, PC1 and PC2 subdomains"/>
    <property type="match status" value="3"/>
</dbReference>
<dbReference type="PANTHER" id="PTHR32063:SF18">
    <property type="entry name" value="CATION EFFLUX SYSTEM PROTEIN"/>
    <property type="match status" value="1"/>
</dbReference>
<comment type="caution">
    <text evidence="2">The sequence shown here is derived from an EMBL/GenBank/DDBJ whole genome shotgun (WGS) entry which is preliminary data.</text>
</comment>
<evidence type="ECO:0000256" key="1">
    <source>
        <dbReference type="SAM" id="Phobius"/>
    </source>
</evidence>
<keyword evidence="3" id="KW-1185">Reference proteome</keyword>
<dbReference type="Gene3D" id="3.30.70.1440">
    <property type="entry name" value="Multidrug efflux transporter AcrB pore domain"/>
    <property type="match status" value="1"/>
</dbReference>
<dbReference type="Gene3D" id="3.30.70.1430">
    <property type="entry name" value="Multidrug efflux transporter AcrB pore domain"/>
    <property type="match status" value="2"/>
</dbReference>
<dbReference type="Proteomes" id="UP000282106">
    <property type="component" value="Unassembled WGS sequence"/>
</dbReference>
<feature type="transmembrane region" description="Helical" evidence="1">
    <location>
        <begin position="988"/>
        <end position="1013"/>
    </location>
</feature>
<dbReference type="InterPro" id="IPR027463">
    <property type="entry name" value="AcrB_DN_DC_subdom"/>
</dbReference>
<dbReference type="GO" id="GO:0042910">
    <property type="term" value="F:xenobiotic transmembrane transporter activity"/>
    <property type="evidence" value="ECO:0007669"/>
    <property type="project" value="TreeGrafter"/>
</dbReference>
<dbReference type="InParanoid" id="A0A3N0VE61"/>
<dbReference type="GO" id="GO:0005886">
    <property type="term" value="C:plasma membrane"/>
    <property type="evidence" value="ECO:0007669"/>
    <property type="project" value="TreeGrafter"/>
</dbReference>